<dbReference type="Gene3D" id="3.10.105.10">
    <property type="entry name" value="Dipeptide-binding Protein, Domain 3"/>
    <property type="match status" value="1"/>
</dbReference>
<dbReference type="AlphaFoldDB" id="A0A917T9L6"/>
<dbReference type="SUPFAM" id="SSF53850">
    <property type="entry name" value="Periplasmic binding protein-like II"/>
    <property type="match status" value="1"/>
</dbReference>
<feature type="compositionally biased region" description="Low complexity" evidence="1">
    <location>
        <begin position="71"/>
        <end position="89"/>
    </location>
</feature>
<dbReference type="GO" id="GO:1904680">
    <property type="term" value="F:peptide transmembrane transporter activity"/>
    <property type="evidence" value="ECO:0007669"/>
    <property type="project" value="TreeGrafter"/>
</dbReference>
<proteinExistence type="predicted"/>
<dbReference type="GO" id="GO:0042597">
    <property type="term" value="C:periplasmic space"/>
    <property type="evidence" value="ECO:0007669"/>
    <property type="project" value="UniProtKB-ARBA"/>
</dbReference>
<gene>
    <name evidence="3" type="ORF">GCM10011594_39400</name>
</gene>
<dbReference type="InterPro" id="IPR030678">
    <property type="entry name" value="Peptide/Ni-bd"/>
</dbReference>
<keyword evidence="4" id="KW-1185">Reference proteome</keyword>
<dbReference type="GO" id="GO:0015833">
    <property type="term" value="P:peptide transport"/>
    <property type="evidence" value="ECO:0007669"/>
    <property type="project" value="TreeGrafter"/>
</dbReference>
<feature type="region of interest" description="Disordered" evidence="1">
    <location>
        <begin position="1"/>
        <end position="22"/>
    </location>
</feature>
<feature type="compositionally biased region" description="Low complexity" evidence="1">
    <location>
        <begin position="43"/>
        <end position="59"/>
    </location>
</feature>
<reference evidence="3" key="2">
    <citation type="submission" date="2020-09" db="EMBL/GenBank/DDBJ databases">
        <authorList>
            <person name="Sun Q."/>
            <person name="Zhou Y."/>
        </authorList>
    </citation>
    <scope>NUCLEOTIDE SEQUENCE</scope>
    <source>
        <strain evidence="3">CGMCC 4.7308</strain>
    </source>
</reference>
<reference evidence="3" key="1">
    <citation type="journal article" date="2014" name="Int. J. Syst. Evol. Microbiol.">
        <title>Complete genome sequence of Corynebacterium casei LMG S-19264T (=DSM 44701T), isolated from a smear-ripened cheese.</title>
        <authorList>
            <consortium name="US DOE Joint Genome Institute (JGI-PGF)"/>
            <person name="Walter F."/>
            <person name="Albersmeier A."/>
            <person name="Kalinowski J."/>
            <person name="Ruckert C."/>
        </authorList>
    </citation>
    <scope>NUCLEOTIDE SEQUENCE</scope>
    <source>
        <strain evidence="3">CGMCC 4.7308</strain>
    </source>
</reference>
<sequence length="579" mass="61061">MPLHHPHDRPRRSSARRSRPGLLVATGTAAALLLSACGSDSGAPLSSSAGSSSSAAAATAGGGASGGGTTAGSAPAGSTGSTAAPAGPTDPRANTLIIAENEIPATFDPVQADNSTVDEVVIPAYDTLLSYDSSGKLAGILASGWKVDSKGTTVTVDLKPGVKFHDGTALTAKDVVFTLDRIKKLGIGVASFTTAYASSKAVADDQVAITLKAPYAPFLSALTRVYIVNSALVTKNAGSDDGQKWLATNDAGSGPYSLVKYTNGQQAEFTRFDGYFRGFTGQAKDVVFRYISEASTQKSSLRNGDVDVAMDIAPNDWASFAADSQFKVDQAPTNVVLSVFFNMYPGSKLQNKALRQAIEYSYNYQQHIDKILKGAGQRVVGPMASGMSCADKDLDQPTYDPAKAKKLLADAGLSGVHLTMTYLKATAEMEQAAALLHSNLADIGVTLDLQAITYPQYAELVAKPETTPDLGMIYAFPAYPDADAVMYVNYDSKFIGGGQNWGGFSDKNYDALVEKAQQLTDESQRCQLYTQAQQQVMDDALAVNMSNPKAVAVYNARLSGFTYRASHHQTVDVYAISVS</sequence>
<dbReference type="GO" id="GO:0043190">
    <property type="term" value="C:ATP-binding cassette (ABC) transporter complex"/>
    <property type="evidence" value="ECO:0007669"/>
    <property type="project" value="InterPro"/>
</dbReference>
<dbReference type="Pfam" id="PF00496">
    <property type="entry name" value="SBP_bac_5"/>
    <property type="match status" value="1"/>
</dbReference>
<evidence type="ECO:0000313" key="3">
    <source>
        <dbReference type="EMBL" id="GGM15512.1"/>
    </source>
</evidence>
<feature type="domain" description="Solute-binding protein family 5" evidence="2">
    <location>
        <begin position="139"/>
        <end position="493"/>
    </location>
</feature>
<protein>
    <submittedName>
        <fullName evidence="3">ABC transporter substrate-binding protein</fullName>
    </submittedName>
</protein>
<dbReference type="PANTHER" id="PTHR30290">
    <property type="entry name" value="PERIPLASMIC BINDING COMPONENT OF ABC TRANSPORTER"/>
    <property type="match status" value="1"/>
</dbReference>
<dbReference type="CDD" id="cd08512">
    <property type="entry name" value="PBP2_NikA_DppA_OppA_like_7"/>
    <property type="match status" value="1"/>
</dbReference>
<feature type="compositionally biased region" description="Basic residues" evidence="1">
    <location>
        <begin position="1"/>
        <end position="19"/>
    </location>
</feature>
<evidence type="ECO:0000313" key="4">
    <source>
        <dbReference type="Proteomes" id="UP000655208"/>
    </source>
</evidence>
<evidence type="ECO:0000256" key="1">
    <source>
        <dbReference type="SAM" id="MobiDB-lite"/>
    </source>
</evidence>
<feature type="compositionally biased region" description="Gly residues" evidence="1">
    <location>
        <begin position="60"/>
        <end position="70"/>
    </location>
</feature>
<dbReference type="InterPro" id="IPR000914">
    <property type="entry name" value="SBP_5_dom"/>
</dbReference>
<dbReference type="Proteomes" id="UP000655208">
    <property type="component" value="Unassembled WGS sequence"/>
</dbReference>
<dbReference type="Gene3D" id="3.90.76.10">
    <property type="entry name" value="Dipeptide-binding Protein, Domain 1"/>
    <property type="match status" value="1"/>
</dbReference>
<name>A0A917T9L6_9ACTN</name>
<dbReference type="EMBL" id="BMNA01000014">
    <property type="protein sequence ID" value="GGM15512.1"/>
    <property type="molecule type" value="Genomic_DNA"/>
</dbReference>
<dbReference type="Gene3D" id="3.40.190.10">
    <property type="entry name" value="Periplasmic binding protein-like II"/>
    <property type="match status" value="1"/>
</dbReference>
<dbReference type="PIRSF" id="PIRSF002741">
    <property type="entry name" value="MppA"/>
    <property type="match status" value="1"/>
</dbReference>
<dbReference type="RefSeq" id="WP_188944569.1">
    <property type="nucleotide sequence ID" value="NZ_BMNA01000014.1"/>
</dbReference>
<accession>A0A917T9L6</accession>
<dbReference type="InterPro" id="IPR039424">
    <property type="entry name" value="SBP_5"/>
</dbReference>
<feature type="region of interest" description="Disordered" evidence="1">
    <location>
        <begin position="43"/>
        <end position="92"/>
    </location>
</feature>
<dbReference type="PANTHER" id="PTHR30290:SF34">
    <property type="entry name" value="ABC TRANSPORTER, PERIPLASMIC OLIGO-PEPTIDE BINDING PROTEIN, PUTATIVE-RELATED"/>
    <property type="match status" value="1"/>
</dbReference>
<comment type="caution">
    <text evidence="3">The sequence shown here is derived from an EMBL/GenBank/DDBJ whole genome shotgun (WGS) entry which is preliminary data.</text>
</comment>
<organism evidence="3 4">
    <name type="scientific">Nakamurella endophytica</name>
    <dbReference type="NCBI Taxonomy" id="1748367"/>
    <lineage>
        <taxon>Bacteria</taxon>
        <taxon>Bacillati</taxon>
        <taxon>Actinomycetota</taxon>
        <taxon>Actinomycetes</taxon>
        <taxon>Nakamurellales</taxon>
        <taxon>Nakamurellaceae</taxon>
        <taxon>Nakamurella</taxon>
    </lineage>
</organism>
<evidence type="ECO:0000259" key="2">
    <source>
        <dbReference type="Pfam" id="PF00496"/>
    </source>
</evidence>